<gene>
    <name evidence="3" type="ORF">LSH36_95g05041</name>
</gene>
<keyword evidence="4" id="KW-1185">Reference proteome</keyword>
<dbReference type="CDD" id="cd17352">
    <property type="entry name" value="MFS_MCT_SLC16"/>
    <property type="match status" value="1"/>
</dbReference>
<dbReference type="PANTHER" id="PTHR11360:SF284">
    <property type="entry name" value="EG:103B4.3 PROTEIN-RELATED"/>
    <property type="match status" value="1"/>
</dbReference>
<feature type="transmembrane region" description="Helical" evidence="2">
    <location>
        <begin position="166"/>
        <end position="188"/>
    </location>
</feature>
<dbReference type="GO" id="GO:0008028">
    <property type="term" value="F:monocarboxylic acid transmembrane transporter activity"/>
    <property type="evidence" value="ECO:0007669"/>
    <property type="project" value="TreeGrafter"/>
</dbReference>
<keyword evidence="2" id="KW-0812">Transmembrane</keyword>
<feature type="transmembrane region" description="Helical" evidence="2">
    <location>
        <begin position="333"/>
        <end position="358"/>
    </location>
</feature>
<feature type="transmembrane region" description="Helical" evidence="2">
    <location>
        <begin position="141"/>
        <end position="160"/>
    </location>
</feature>
<dbReference type="Gene3D" id="1.20.1250.20">
    <property type="entry name" value="MFS general substrate transporter like domains"/>
    <property type="match status" value="1"/>
</dbReference>
<feature type="transmembrane region" description="Helical" evidence="2">
    <location>
        <begin position="227"/>
        <end position="248"/>
    </location>
</feature>
<evidence type="ECO:0000256" key="2">
    <source>
        <dbReference type="SAM" id="Phobius"/>
    </source>
</evidence>
<feature type="compositionally biased region" description="Basic and acidic residues" evidence="1">
    <location>
        <begin position="1"/>
        <end position="11"/>
    </location>
</feature>
<dbReference type="AlphaFoldDB" id="A0AAD9K1D3"/>
<name>A0AAD9K1D3_9ANNE</name>
<feature type="transmembrane region" description="Helical" evidence="2">
    <location>
        <begin position="370"/>
        <end position="392"/>
    </location>
</feature>
<evidence type="ECO:0000313" key="4">
    <source>
        <dbReference type="Proteomes" id="UP001208570"/>
    </source>
</evidence>
<dbReference type="InterPro" id="IPR050327">
    <property type="entry name" value="Proton-linked_MCT"/>
</dbReference>
<evidence type="ECO:0000256" key="1">
    <source>
        <dbReference type="SAM" id="MobiDB-lite"/>
    </source>
</evidence>
<feature type="transmembrane region" description="Helical" evidence="2">
    <location>
        <begin position="467"/>
        <end position="493"/>
    </location>
</feature>
<evidence type="ECO:0000313" key="3">
    <source>
        <dbReference type="EMBL" id="KAK2162620.1"/>
    </source>
</evidence>
<feature type="transmembrane region" description="Helical" evidence="2">
    <location>
        <begin position="200"/>
        <end position="221"/>
    </location>
</feature>
<feature type="transmembrane region" description="Helical" evidence="2">
    <location>
        <begin position="71"/>
        <end position="90"/>
    </location>
</feature>
<reference evidence="3" key="1">
    <citation type="journal article" date="2023" name="Mol. Biol. Evol.">
        <title>Third-Generation Sequencing Reveals the Adaptive Role of the Epigenome in Three Deep-Sea Polychaetes.</title>
        <authorList>
            <person name="Perez M."/>
            <person name="Aroh O."/>
            <person name="Sun Y."/>
            <person name="Lan Y."/>
            <person name="Juniper S.K."/>
            <person name="Young C.R."/>
            <person name="Angers B."/>
            <person name="Qian P.Y."/>
        </authorList>
    </citation>
    <scope>NUCLEOTIDE SEQUENCE</scope>
    <source>
        <strain evidence="3">P08H-3</strain>
    </source>
</reference>
<organism evidence="3 4">
    <name type="scientific">Paralvinella palmiformis</name>
    <dbReference type="NCBI Taxonomy" id="53620"/>
    <lineage>
        <taxon>Eukaryota</taxon>
        <taxon>Metazoa</taxon>
        <taxon>Spiralia</taxon>
        <taxon>Lophotrochozoa</taxon>
        <taxon>Annelida</taxon>
        <taxon>Polychaeta</taxon>
        <taxon>Sedentaria</taxon>
        <taxon>Canalipalpata</taxon>
        <taxon>Terebellida</taxon>
        <taxon>Terebelliformia</taxon>
        <taxon>Alvinellidae</taxon>
        <taxon>Paralvinella</taxon>
    </lineage>
</organism>
<dbReference type="Pfam" id="PF07690">
    <property type="entry name" value="MFS_1"/>
    <property type="match status" value="1"/>
</dbReference>
<feature type="transmembrane region" description="Helical" evidence="2">
    <location>
        <begin position="423"/>
        <end position="447"/>
    </location>
</feature>
<dbReference type="Proteomes" id="UP001208570">
    <property type="component" value="Unassembled WGS sequence"/>
</dbReference>
<feature type="region of interest" description="Disordered" evidence="1">
    <location>
        <begin position="1"/>
        <end position="61"/>
    </location>
</feature>
<feature type="region of interest" description="Disordered" evidence="1">
    <location>
        <begin position="280"/>
        <end position="309"/>
    </location>
</feature>
<comment type="caution">
    <text evidence="3">The sequence shown here is derived from an EMBL/GenBank/DDBJ whole genome shotgun (WGS) entry which is preliminary data.</text>
</comment>
<accession>A0AAD9K1D3</accession>
<keyword evidence="2" id="KW-1133">Transmembrane helix</keyword>
<dbReference type="PANTHER" id="PTHR11360">
    <property type="entry name" value="MONOCARBOXYLATE TRANSPORTER"/>
    <property type="match status" value="1"/>
</dbReference>
<feature type="compositionally biased region" description="Basic and acidic residues" evidence="1">
    <location>
        <begin position="280"/>
        <end position="307"/>
    </location>
</feature>
<dbReference type="EMBL" id="JAODUP010000095">
    <property type="protein sequence ID" value="KAK2162620.1"/>
    <property type="molecule type" value="Genomic_DNA"/>
</dbReference>
<protein>
    <submittedName>
        <fullName evidence="3">Uncharacterized protein</fullName>
    </submittedName>
</protein>
<proteinExistence type="predicted"/>
<dbReference type="SUPFAM" id="SSF103473">
    <property type="entry name" value="MFS general substrate transporter"/>
    <property type="match status" value="1"/>
</dbReference>
<keyword evidence="2" id="KW-0472">Membrane</keyword>
<dbReference type="InterPro" id="IPR011701">
    <property type="entry name" value="MFS"/>
</dbReference>
<dbReference type="InterPro" id="IPR036259">
    <property type="entry name" value="MFS_trans_sf"/>
</dbReference>
<sequence length="510" mass="56352">MDDSKPNRDCLVRTSLDEMSTNQSKEKIPETELLLNESKQLPLSEKPPDNPDVDQGCKRAQRPNDYRDHGWAWIVMLGSSLMHFLVGGYSRSYSLVYMYLLERFDSSAAVTAWVGGASSAIRMLASPLATALSSRYSARTIVMIGGFLSGLGGILSALAPSTEYMFFSYSFFEGMGSALAYAPGVVIVGQYFDKYRSIAMGFATAGSGFGVFCFPPVMQFLFNRYGFFGAMLVTGAMMFNNIVSGALYRPLPAHSNQDRISKDKSGEAILDHAIAEEKQEKLNSGERDVTADHSDAVDKTPSPDESKKTKKPCFDLSEFHKYLDLRLFKNPTFILYVLSLGLVTLSYISGQMLVPAYAKNQGVSYQKSVWLASVIGICDMIGRVLSGFLFNIPMVKPHRRHHYDVAILVSGLTHFMVAGSRHYAMFLAACIIHGLFTGVVCSQRAVICADLMGVENLSSLIKDLSGSYFYSFVFTGACALSSAVFLFAEWLFIARRRSKGNNNEMEVEKK</sequence>
<feature type="transmembrane region" description="Helical" evidence="2">
    <location>
        <begin position="110"/>
        <end position="129"/>
    </location>
</feature>